<dbReference type="AlphaFoldDB" id="A0A7Z2T479"/>
<gene>
    <name evidence="3" type="ORF">GT360_10410</name>
</gene>
<dbReference type="InterPro" id="IPR042100">
    <property type="entry name" value="Bug_dom1"/>
</dbReference>
<dbReference type="Proteomes" id="UP000464262">
    <property type="component" value="Chromosome 1"/>
</dbReference>
<dbReference type="KEGG" id="vas:GT360_10410"/>
<dbReference type="PANTHER" id="PTHR42928">
    <property type="entry name" value="TRICARBOXYLATE-BINDING PROTEIN"/>
    <property type="match status" value="1"/>
</dbReference>
<evidence type="ECO:0000256" key="2">
    <source>
        <dbReference type="SAM" id="SignalP"/>
    </source>
</evidence>
<proteinExistence type="inferred from homology"/>
<organism evidence="3 4">
    <name type="scientific">Vibrio astriarenae</name>
    <dbReference type="NCBI Taxonomy" id="1481923"/>
    <lineage>
        <taxon>Bacteria</taxon>
        <taxon>Pseudomonadati</taxon>
        <taxon>Pseudomonadota</taxon>
        <taxon>Gammaproteobacteria</taxon>
        <taxon>Vibrionales</taxon>
        <taxon>Vibrionaceae</taxon>
        <taxon>Vibrio</taxon>
    </lineage>
</organism>
<dbReference type="InterPro" id="IPR005064">
    <property type="entry name" value="BUG"/>
</dbReference>
<name>A0A7Z2T479_9VIBR</name>
<dbReference type="CDD" id="cd07012">
    <property type="entry name" value="PBP2_Bug_TTT"/>
    <property type="match status" value="1"/>
</dbReference>
<sequence>MKIRTLLTSVLATALTLSTTSASAVEHYPTRNITDVVTWSAGGGTDVINRVATASMAKYLGTNINVINKPGGVSGSVGLLEGYNSAPDGYTFVGLSESNVAAAVMGGWDNRMDVFDYFIVASSPDVISVSKSSPFNTIEELVAHVQENPGKVRVGAGSAGSLHHINYLAFEKGINGEMNFIPFPGSSRSQNAALSGEVDVVITSVAEQNQLIQSGDFKALATLTENPFTVGDIEIPSGLQTYPVLQEYLPISQAIGFAMKKETPVEIKKTVAKAFASAMQSEEVQTYANENHYELVGEFGKKANERMARLESLFSWTLWDLEAAKISPETLGIPKPE</sequence>
<reference evidence="3 4" key="1">
    <citation type="submission" date="2020-01" db="EMBL/GenBank/DDBJ databases">
        <title>Whole genome and functional gene identification of agarase of Vibrio HN897.</title>
        <authorList>
            <person name="Liu Y."/>
            <person name="Zhao Z."/>
        </authorList>
    </citation>
    <scope>NUCLEOTIDE SEQUENCE [LARGE SCALE GENOMIC DNA]</scope>
    <source>
        <strain evidence="3 4">HN897</strain>
    </source>
</reference>
<keyword evidence="2" id="KW-0732">Signal</keyword>
<accession>A0A7Z2T479</accession>
<protein>
    <submittedName>
        <fullName evidence="3">Tripartite tricarboxylate transporter substrate binding protein</fullName>
    </submittedName>
</protein>
<dbReference type="RefSeq" id="WP_164648802.1">
    <property type="nucleotide sequence ID" value="NZ_CP047475.1"/>
</dbReference>
<evidence type="ECO:0000313" key="4">
    <source>
        <dbReference type="Proteomes" id="UP000464262"/>
    </source>
</evidence>
<dbReference type="EMBL" id="CP047475">
    <property type="protein sequence ID" value="QIA63907.1"/>
    <property type="molecule type" value="Genomic_DNA"/>
</dbReference>
<evidence type="ECO:0000313" key="3">
    <source>
        <dbReference type="EMBL" id="QIA63907.1"/>
    </source>
</evidence>
<feature type="signal peptide" evidence="2">
    <location>
        <begin position="1"/>
        <end position="24"/>
    </location>
</feature>
<dbReference type="PIRSF" id="PIRSF017082">
    <property type="entry name" value="YflP"/>
    <property type="match status" value="1"/>
</dbReference>
<dbReference type="Pfam" id="PF03401">
    <property type="entry name" value="TctC"/>
    <property type="match status" value="1"/>
</dbReference>
<comment type="similarity">
    <text evidence="1">Belongs to the UPF0065 (bug) family.</text>
</comment>
<feature type="chain" id="PRO_5031508948" evidence="2">
    <location>
        <begin position="25"/>
        <end position="337"/>
    </location>
</feature>
<dbReference type="SUPFAM" id="SSF53850">
    <property type="entry name" value="Periplasmic binding protein-like II"/>
    <property type="match status" value="1"/>
</dbReference>
<dbReference type="Gene3D" id="3.40.190.10">
    <property type="entry name" value="Periplasmic binding protein-like II"/>
    <property type="match status" value="1"/>
</dbReference>
<dbReference type="PANTHER" id="PTHR42928:SF5">
    <property type="entry name" value="BLR1237 PROTEIN"/>
    <property type="match status" value="1"/>
</dbReference>
<dbReference type="Gene3D" id="3.40.190.150">
    <property type="entry name" value="Bordetella uptake gene, domain 1"/>
    <property type="match status" value="1"/>
</dbReference>
<evidence type="ECO:0000256" key="1">
    <source>
        <dbReference type="ARBA" id="ARBA00006987"/>
    </source>
</evidence>
<keyword evidence="4" id="KW-1185">Reference proteome</keyword>